<feature type="binding site" evidence="2">
    <location>
        <position position="124"/>
    </location>
    <ligand>
        <name>Fe cation</name>
        <dbReference type="ChEBI" id="CHEBI:24875"/>
    </ligand>
</feature>
<dbReference type="GO" id="GO:0042586">
    <property type="term" value="F:peptide deformylase activity"/>
    <property type="evidence" value="ECO:0007669"/>
    <property type="project" value="UniProtKB-UniRule"/>
</dbReference>
<evidence type="ECO:0000256" key="2">
    <source>
        <dbReference type="HAMAP-Rule" id="MF_00163"/>
    </source>
</evidence>
<evidence type="ECO:0000313" key="5">
    <source>
        <dbReference type="Proteomes" id="UP000236743"/>
    </source>
</evidence>
<dbReference type="HAMAP" id="MF_00163">
    <property type="entry name" value="Pep_deformylase"/>
    <property type="match status" value="1"/>
</dbReference>
<accession>A0A1H5SG77</accession>
<evidence type="ECO:0000256" key="3">
    <source>
        <dbReference type="SAM" id="MobiDB-lite"/>
    </source>
</evidence>
<comment type="similarity">
    <text evidence="1 2">Belongs to the polypeptide deformylase family.</text>
</comment>
<comment type="cofactor">
    <cofactor evidence="2">
        <name>Fe(2+)</name>
        <dbReference type="ChEBI" id="CHEBI:29033"/>
    </cofactor>
    <text evidence="2">Binds 1 Fe(2+) ion.</text>
</comment>
<keyword evidence="2" id="KW-0378">Hydrolase</keyword>
<dbReference type="PIRSF" id="PIRSF004749">
    <property type="entry name" value="Pep_def"/>
    <property type="match status" value="1"/>
</dbReference>
<dbReference type="PANTHER" id="PTHR10458:SF22">
    <property type="entry name" value="PEPTIDE DEFORMYLASE"/>
    <property type="match status" value="1"/>
</dbReference>
<dbReference type="GO" id="GO:0006412">
    <property type="term" value="P:translation"/>
    <property type="evidence" value="ECO:0007669"/>
    <property type="project" value="UniProtKB-UniRule"/>
</dbReference>
<evidence type="ECO:0000313" key="4">
    <source>
        <dbReference type="EMBL" id="SEF49619.1"/>
    </source>
</evidence>
<protein>
    <recommendedName>
        <fullName evidence="2">Peptide deformylase</fullName>
        <shortName evidence="2">PDF</shortName>
        <ecNumber evidence="2">3.5.1.88</ecNumber>
    </recommendedName>
    <alternativeName>
        <fullName evidence="2">Polypeptide deformylase</fullName>
    </alternativeName>
</protein>
<comment type="catalytic activity">
    <reaction evidence="2">
        <text>N-terminal N-formyl-L-methionyl-[peptide] + H2O = N-terminal L-methionyl-[peptide] + formate</text>
        <dbReference type="Rhea" id="RHEA:24420"/>
        <dbReference type="Rhea" id="RHEA-COMP:10639"/>
        <dbReference type="Rhea" id="RHEA-COMP:10640"/>
        <dbReference type="ChEBI" id="CHEBI:15377"/>
        <dbReference type="ChEBI" id="CHEBI:15740"/>
        <dbReference type="ChEBI" id="CHEBI:49298"/>
        <dbReference type="ChEBI" id="CHEBI:64731"/>
        <dbReference type="EC" id="3.5.1.88"/>
    </reaction>
</comment>
<dbReference type="InterPro" id="IPR036821">
    <property type="entry name" value="Peptide_deformylase_sf"/>
</dbReference>
<dbReference type="SUPFAM" id="SSF56420">
    <property type="entry name" value="Peptide deformylase"/>
    <property type="match status" value="1"/>
</dbReference>
<evidence type="ECO:0000256" key="1">
    <source>
        <dbReference type="ARBA" id="ARBA00010759"/>
    </source>
</evidence>
<feature type="region of interest" description="Disordered" evidence="3">
    <location>
        <begin position="67"/>
        <end position="101"/>
    </location>
</feature>
<keyword evidence="2" id="KW-0408">Iron</keyword>
<dbReference type="NCBIfam" id="NF001159">
    <property type="entry name" value="PRK00150.1-3"/>
    <property type="match status" value="1"/>
</dbReference>
<dbReference type="EMBL" id="FNUY01000001">
    <property type="protein sequence ID" value="SEF49619.1"/>
    <property type="molecule type" value="Genomic_DNA"/>
</dbReference>
<keyword evidence="2" id="KW-0648">Protein biosynthesis</keyword>
<name>A0A1H5SG77_9HYPH</name>
<dbReference type="NCBIfam" id="TIGR00079">
    <property type="entry name" value="pept_deformyl"/>
    <property type="match status" value="1"/>
</dbReference>
<feature type="active site" evidence="2">
    <location>
        <position position="167"/>
    </location>
</feature>
<dbReference type="Gene3D" id="3.90.45.10">
    <property type="entry name" value="Peptide deformylase"/>
    <property type="match status" value="1"/>
</dbReference>
<comment type="function">
    <text evidence="2">Removes the formyl group from the N-terminal Met of newly synthesized proteins. Requires at least a dipeptide for an efficient rate of reaction. N-terminal L-methionine is a prerequisite for activity but the enzyme has broad specificity at other positions.</text>
</comment>
<proteinExistence type="inferred from homology"/>
<feature type="binding site" evidence="2">
    <location>
        <position position="170"/>
    </location>
    <ligand>
        <name>Fe cation</name>
        <dbReference type="ChEBI" id="CHEBI:24875"/>
    </ligand>
</feature>
<sequence length="202" mass="22330">MAIRPLVILPDAQLRLVSAPVTAITPEIKALAADMLETMYDAPGIGLAAIQIGVPQRVVTIDLAKRAEDADADTDGEGEEGGEEPKRPVDEPRPSVDEPRNPMVFVNPEVVWSSEETSVYEEGCLSIPEYYEEVERPASVKVRYMDLDGKQQEIAADGLLATCLQHEIDHLNGVLFIDYLSRLKRERVTKRFSKAAKRESAV</sequence>
<feature type="compositionally biased region" description="Basic and acidic residues" evidence="3">
    <location>
        <begin position="83"/>
        <end position="100"/>
    </location>
</feature>
<dbReference type="AlphaFoldDB" id="A0A1H5SG77"/>
<feature type="binding site" evidence="2">
    <location>
        <position position="166"/>
    </location>
    <ligand>
        <name>Fe cation</name>
        <dbReference type="ChEBI" id="CHEBI:24875"/>
    </ligand>
</feature>
<dbReference type="PANTHER" id="PTHR10458">
    <property type="entry name" value="PEPTIDE DEFORMYLASE"/>
    <property type="match status" value="1"/>
</dbReference>
<dbReference type="GO" id="GO:0046872">
    <property type="term" value="F:metal ion binding"/>
    <property type="evidence" value="ECO:0007669"/>
    <property type="project" value="UniProtKB-KW"/>
</dbReference>
<keyword evidence="5" id="KW-1185">Reference proteome</keyword>
<dbReference type="Proteomes" id="UP000236743">
    <property type="component" value="Unassembled WGS sequence"/>
</dbReference>
<dbReference type="PRINTS" id="PR01576">
    <property type="entry name" value="PDEFORMYLASE"/>
</dbReference>
<dbReference type="CDD" id="cd00487">
    <property type="entry name" value="Pep_deformylase"/>
    <property type="match status" value="1"/>
</dbReference>
<dbReference type="RefSeq" id="WP_103871220.1">
    <property type="nucleotide sequence ID" value="NZ_FNUY01000001.1"/>
</dbReference>
<dbReference type="Pfam" id="PF01327">
    <property type="entry name" value="Pep_deformylase"/>
    <property type="match status" value="1"/>
</dbReference>
<dbReference type="OrthoDB" id="9804313at2"/>
<dbReference type="EC" id="3.5.1.88" evidence="2"/>
<organism evidence="4 5">
    <name type="scientific">Bosea lathyri</name>
    <dbReference type="NCBI Taxonomy" id="1036778"/>
    <lineage>
        <taxon>Bacteria</taxon>
        <taxon>Pseudomonadati</taxon>
        <taxon>Pseudomonadota</taxon>
        <taxon>Alphaproteobacteria</taxon>
        <taxon>Hyphomicrobiales</taxon>
        <taxon>Boseaceae</taxon>
        <taxon>Bosea</taxon>
    </lineage>
</organism>
<reference evidence="4 5" key="1">
    <citation type="submission" date="2016-10" db="EMBL/GenBank/DDBJ databases">
        <authorList>
            <person name="de Groot N.N."/>
        </authorList>
    </citation>
    <scope>NUCLEOTIDE SEQUENCE [LARGE SCALE GENOMIC DNA]</scope>
    <source>
        <strain evidence="4 5">DSM 26656</strain>
    </source>
</reference>
<keyword evidence="2" id="KW-0479">Metal-binding</keyword>
<feature type="compositionally biased region" description="Acidic residues" evidence="3">
    <location>
        <begin position="70"/>
        <end position="82"/>
    </location>
</feature>
<dbReference type="InterPro" id="IPR023635">
    <property type="entry name" value="Peptide_deformylase"/>
</dbReference>
<gene>
    <name evidence="2" type="primary">def</name>
    <name evidence="4" type="ORF">SAMN04488115_101256</name>
</gene>